<accession>A0A923E8S1</accession>
<name>A0A923E8S1_CLOTT</name>
<comment type="caution">
    <text evidence="1">The sequence shown here is derived from an EMBL/GenBank/DDBJ whole genome shotgun (WGS) entry which is preliminary data.</text>
</comment>
<gene>
    <name evidence="1" type="ORF">HGG79_05175</name>
</gene>
<organism evidence="1 2">
    <name type="scientific">Clostridium tetanomorphum</name>
    <dbReference type="NCBI Taxonomy" id="1553"/>
    <lineage>
        <taxon>Bacteria</taxon>
        <taxon>Bacillati</taxon>
        <taxon>Bacillota</taxon>
        <taxon>Clostridia</taxon>
        <taxon>Eubacteriales</taxon>
        <taxon>Clostridiaceae</taxon>
        <taxon>Clostridium</taxon>
    </lineage>
</organism>
<keyword evidence="2" id="KW-1185">Reference proteome</keyword>
<sequence>MSKVCPVCNELTMITFNCSKCGNIMVDKGRVQEYMDPYGPQMPIDDRENYCLHLFQCLKCKNMERKRIEKVKI</sequence>
<dbReference type="Proteomes" id="UP000563151">
    <property type="component" value="Unassembled WGS sequence"/>
</dbReference>
<dbReference type="RefSeq" id="WP_035144181.1">
    <property type="nucleotide sequence ID" value="NZ_JAAZWO010000005.1"/>
</dbReference>
<evidence type="ECO:0000313" key="2">
    <source>
        <dbReference type="Proteomes" id="UP000563151"/>
    </source>
</evidence>
<dbReference type="AlphaFoldDB" id="A0A923E8S1"/>
<dbReference type="EMBL" id="JAAZWO010000005">
    <property type="protein sequence ID" value="MBC2397174.1"/>
    <property type="molecule type" value="Genomic_DNA"/>
</dbReference>
<evidence type="ECO:0000313" key="1">
    <source>
        <dbReference type="EMBL" id="MBC2397174.1"/>
    </source>
</evidence>
<reference evidence="1 2" key="1">
    <citation type="submission" date="2020-04" db="EMBL/GenBank/DDBJ databases">
        <title>Genomic insights into acetone-butanol-ethanol (ABE) fermentation by sequencing solventogenic clostridia strains.</title>
        <authorList>
            <person name="Brown S."/>
        </authorList>
    </citation>
    <scope>NUCLEOTIDE SEQUENCE [LARGE SCALE GENOMIC DNA]</scope>
    <source>
        <strain evidence="1 2">DJ011</strain>
    </source>
</reference>
<protein>
    <submittedName>
        <fullName evidence="1">Uncharacterized protein</fullName>
    </submittedName>
</protein>
<proteinExistence type="predicted"/>